<evidence type="ECO:0000313" key="1">
    <source>
        <dbReference type="EMBL" id="CDW35600.1"/>
    </source>
</evidence>
<dbReference type="EMBL" id="HACA01018239">
    <property type="protein sequence ID" value="CDW35600.1"/>
    <property type="molecule type" value="Transcribed_RNA"/>
</dbReference>
<sequence>MEIKLQEKKTKCYLLNRTTS</sequence>
<dbReference type="AlphaFoldDB" id="A0A0K2UC18"/>
<protein>
    <submittedName>
        <fullName evidence="1">Uncharacterized protein</fullName>
    </submittedName>
</protein>
<accession>A0A0K2UC18</accession>
<proteinExistence type="predicted"/>
<name>A0A0K2UC18_LEPSM</name>
<reference evidence="1" key="1">
    <citation type="submission" date="2014-05" db="EMBL/GenBank/DDBJ databases">
        <authorList>
            <person name="Chronopoulou M."/>
        </authorList>
    </citation>
    <scope>NUCLEOTIDE SEQUENCE</scope>
    <source>
        <tissue evidence="1">Whole organism</tissue>
    </source>
</reference>
<organism evidence="1">
    <name type="scientific">Lepeophtheirus salmonis</name>
    <name type="common">Salmon louse</name>
    <name type="synonym">Caligus salmonis</name>
    <dbReference type="NCBI Taxonomy" id="72036"/>
    <lineage>
        <taxon>Eukaryota</taxon>
        <taxon>Metazoa</taxon>
        <taxon>Ecdysozoa</taxon>
        <taxon>Arthropoda</taxon>
        <taxon>Crustacea</taxon>
        <taxon>Multicrustacea</taxon>
        <taxon>Hexanauplia</taxon>
        <taxon>Copepoda</taxon>
        <taxon>Siphonostomatoida</taxon>
        <taxon>Caligidae</taxon>
        <taxon>Lepeophtheirus</taxon>
    </lineage>
</organism>